<evidence type="ECO:0000256" key="1">
    <source>
        <dbReference type="SAM" id="MobiDB-lite"/>
    </source>
</evidence>
<evidence type="ECO:0000313" key="3">
    <source>
        <dbReference type="Proteomes" id="UP001147752"/>
    </source>
</evidence>
<dbReference type="AlphaFoldDB" id="A0A9W9RS73"/>
<sequence>MPTASTLSGYTFSNWGPLTTTFTAPTSCATLTSNVGAGESIPFPRLYYRAECSPEYDWSCVPTGTITSLPPQYTSLDLNPQNEMHKNYFSPGLYCPSGWATVGLASRDGDKPVTSSGVVSPIAPVPTHFYFPFANTPENVFVQMLEPNETAVWCCPSSMTANTLVGCYSALPDYEISTVCEMVMPSYNIDIESATVLLDGTTVSGPMMSLTGTHPVSTRHHNVPDDYEFVGLTIAPFVTIVHRSGDLPASTTVHQSSDLPTSPSTVKTNGVSSNMGNFGGVLLVWTAMTVGVAKAMFW</sequence>
<comment type="caution">
    <text evidence="2">The sequence shown here is derived from an EMBL/GenBank/DDBJ whole genome shotgun (WGS) entry which is preliminary data.</text>
</comment>
<name>A0A9W9RS73_9EURO</name>
<reference evidence="2" key="1">
    <citation type="submission" date="2022-12" db="EMBL/GenBank/DDBJ databases">
        <authorList>
            <person name="Petersen C."/>
        </authorList>
    </citation>
    <scope>NUCLEOTIDE SEQUENCE</scope>
    <source>
        <strain evidence="2">IBT 3081</strain>
    </source>
</reference>
<protein>
    <submittedName>
        <fullName evidence="2">Uncharacterized protein</fullName>
    </submittedName>
</protein>
<organism evidence="2 3">
    <name type="scientific">Penicillium concentricum</name>
    <dbReference type="NCBI Taxonomy" id="293559"/>
    <lineage>
        <taxon>Eukaryota</taxon>
        <taxon>Fungi</taxon>
        <taxon>Dikarya</taxon>
        <taxon>Ascomycota</taxon>
        <taxon>Pezizomycotina</taxon>
        <taxon>Eurotiomycetes</taxon>
        <taxon>Eurotiomycetidae</taxon>
        <taxon>Eurotiales</taxon>
        <taxon>Aspergillaceae</taxon>
        <taxon>Penicillium</taxon>
    </lineage>
</organism>
<reference evidence="2" key="2">
    <citation type="journal article" date="2023" name="IMA Fungus">
        <title>Comparative genomic study of the Penicillium genus elucidates a diverse pangenome and 15 lateral gene transfer events.</title>
        <authorList>
            <person name="Petersen C."/>
            <person name="Sorensen T."/>
            <person name="Nielsen M.R."/>
            <person name="Sondergaard T.E."/>
            <person name="Sorensen J.L."/>
            <person name="Fitzpatrick D.A."/>
            <person name="Frisvad J.C."/>
            <person name="Nielsen K.L."/>
        </authorList>
    </citation>
    <scope>NUCLEOTIDE SEQUENCE</scope>
    <source>
        <strain evidence="2">IBT 3081</strain>
    </source>
</reference>
<dbReference type="RefSeq" id="XP_056576887.1">
    <property type="nucleotide sequence ID" value="XM_056726036.1"/>
</dbReference>
<proteinExistence type="predicted"/>
<gene>
    <name evidence="2" type="ORF">N7517_008306</name>
</gene>
<dbReference type="GeneID" id="81465219"/>
<accession>A0A9W9RS73</accession>
<feature type="region of interest" description="Disordered" evidence="1">
    <location>
        <begin position="251"/>
        <end position="270"/>
    </location>
</feature>
<dbReference type="Proteomes" id="UP001147752">
    <property type="component" value="Unassembled WGS sequence"/>
</dbReference>
<dbReference type="OrthoDB" id="5429716at2759"/>
<keyword evidence="3" id="KW-1185">Reference proteome</keyword>
<dbReference type="EMBL" id="JAPZBT010000003">
    <property type="protein sequence ID" value="KAJ5365420.1"/>
    <property type="molecule type" value="Genomic_DNA"/>
</dbReference>
<evidence type="ECO:0000313" key="2">
    <source>
        <dbReference type="EMBL" id="KAJ5365420.1"/>
    </source>
</evidence>